<dbReference type="CDD" id="cd21885">
    <property type="entry name" value="SARAH_RASSF1-like"/>
    <property type="match status" value="1"/>
</dbReference>
<proteinExistence type="predicted"/>
<dbReference type="Gene3D" id="1.20.5.110">
    <property type="match status" value="1"/>
</dbReference>
<feature type="region of interest" description="Disordered" evidence="1">
    <location>
        <begin position="22"/>
        <end position="63"/>
    </location>
</feature>
<feature type="domain" description="SARAH" evidence="3">
    <location>
        <begin position="258"/>
        <end position="305"/>
    </location>
</feature>
<dbReference type="Proteomes" id="UP000326759">
    <property type="component" value="Unassembled WGS sequence"/>
</dbReference>
<dbReference type="SUPFAM" id="SSF54236">
    <property type="entry name" value="Ubiquitin-like"/>
    <property type="match status" value="1"/>
</dbReference>
<evidence type="ECO:0000259" key="2">
    <source>
        <dbReference type="PROSITE" id="PS50200"/>
    </source>
</evidence>
<comment type="caution">
    <text evidence="4">The sequence shown here is derived from an EMBL/GenBank/DDBJ whole genome shotgun (WGS) entry which is preliminary data.</text>
</comment>
<gene>
    <name evidence="4" type="primary">Rassf5</name>
    <name evidence="4" type="ORF">Anas_03027</name>
</gene>
<feature type="domain" description="Ras-associating" evidence="2">
    <location>
        <begin position="181"/>
        <end position="256"/>
    </location>
</feature>
<dbReference type="PROSITE" id="PS50200">
    <property type="entry name" value="RA"/>
    <property type="match status" value="1"/>
</dbReference>
<evidence type="ECO:0000256" key="1">
    <source>
        <dbReference type="SAM" id="MobiDB-lite"/>
    </source>
</evidence>
<evidence type="ECO:0000313" key="4">
    <source>
        <dbReference type="EMBL" id="KAB7496437.1"/>
    </source>
</evidence>
<evidence type="ECO:0000313" key="5">
    <source>
        <dbReference type="Proteomes" id="UP000326759"/>
    </source>
</evidence>
<feature type="non-terminal residue" evidence="4">
    <location>
        <position position="1"/>
    </location>
</feature>
<keyword evidence="5" id="KW-1185">Reference proteome</keyword>
<protein>
    <submittedName>
        <fullName evidence="4">Ras association domain-containing protein 5</fullName>
    </submittedName>
</protein>
<evidence type="ECO:0000259" key="3">
    <source>
        <dbReference type="PROSITE" id="PS50951"/>
    </source>
</evidence>
<dbReference type="OrthoDB" id="74314at2759"/>
<dbReference type="Pfam" id="PF00788">
    <property type="entry name" value="RA"/>
    <property type="match status" value="1"/>
</dbReference>
<dbReference type="PROSITE" id="PS50951">
    <property type="entry name" value="SARAH"/>
    <property type="match status" value="1"/>
</dbReference>
<organism evidence="4 5">
    <name type="scientific">Armadillidium nasatum</name>
    <dbReference type="NCBI Taxonomy" id="96803"/>
    <lineage>
        <taxon>Eukaryota</taxon>
        <taxon>Metazoa</taxon>
        <taxon>Ecdysozoa</taxon>
        <taxon>Arthropoda</taxon>
        <taxon>Crustacea</taxon>
        <taxon>Multicrustacea</taxon>
        <taxon>Malacostraca</taxon>
        <taxon>Eumalacostraca</taxon>
        <taxon>Peracarida</taxon>
        <taxon>Isopoda</taxon>
        <taxon>Oniscidea</taxon>
        <taxon>Crinocheta</taxon>
        <taxon>Armadillidiidae</taxon>
        <taxon>Armadillidium</taxon>
    </lineage>
</organism>
<dbReference type="PANTHER" id="PTHR22738">
    <property type="entry name" value="RASSF"/>
    <property type="match status" value="1"/>
</dbReference>
<dbReference type="InterPro" id="IPR011524">
    <property type="entry name" value="SARAH_dom"/>
</dbReference>
<dbReference type="InterPro" id="IPR000159">
    <property type="entry name" value="RA_dom"/>
</dbReference>
<dbReference type="GO" id="GO:0007165">
    <property type="term" value="P:signal transduction"/>
    <property type="evidence" value="ECO:0007669"/>
    <property type="project" value="InterPro"/>
</dbReference>
<dbReference type="Pfam" id="PF16517">
    <property type="entry name" value="Nore1-SARAH"/>
    <property type="match status" value="1"/>
</dbReference>
<dbReference type="Gene3D" id="3.10.20.90">
    <property type="entry name" value="Phosphatidylinositol 3-kinase Catalytic Subunit, Chain A, domain 1"/>
    <property type="match status" value="1"/>
</dbReference>
<accession>A0A5N5SR18</accession>
<dbReference type="AlphaFoldDB" id="A0A5N5SR18"/>
<sequence>CNLTCHEQCQNVVSLDCKLKSPDQECRRPSSPSLFDEEDDHSNREDNVPLIKEQATNDGEDDEEEEYFEEVAGEKYEEEILEKEILQENGGLITIDNKQEISTLRRTVRRIQSLAVDSNKIEEWVQKCPINNVGLQITKEEDGGYRGCLRIHLNLSRPINIVAGTRPPSIYDILQEDRTLEKTLTSFYMPRDTVKAIHITSKTTTREVIVALLRKFKKVKAKLRRLGDNECPLVLAIAWSAEDITNKRLVLQENDTADIQWEAFSLPELDNFLRILEREEGEYKNQIRDKYSLLRKRLQWQLSRLSAMETC</sequence>
<dbReference type="EMBL" id="SEYY01021359">
    <property type="protein sequence ID" value="KAB7496437.1"/>
    <property type="molecule type" value="Genomic_DNA"/>
</dbReference>
<name>A0A5N5SR18_9CRUS</name>
<dbReference type="InterPro" id="IPR033614">
    <property type="entry name" value="RASSF1-6"/>
</dbReference>
<dbReference type="SMART" id="SM00314">
    <property type="entry name" value="RA"/>
    <property type="match status" value="1"/>
</dbReference>
<dbReference type="CDD" id="cd01778">
    <property type="entry name" value="RA_RASSF1_like"/>
    <property type="match status" value="1"/>
</dbReference>
<dbReference type="PANTHER" id="PTHR22738:SF10">
    <property type="entry name" value="RAS ASSOCIATION DOMAIN-CONTAINING PROTEIN 1 HOMOLOG"/>
    <property type="match status" value="1"/>
</dbReference>
<reference evidence="4 5" key="1">
    <citation type="journal article" date="2019" name="PLoS Biol.">
        <title>Sex chromosomes control vertical transmission of feminizing Wolbachia symbionts in an isopod.</title>
        <authorList>
            <person name="Becking T."/>
            <person name="Chebbi M.A."/>
            <person name="Giraud I."/>
            <person name="Moumen B."/>
            <person name="Laverre T."/>
            <person name="Caubet Y."/>
            <person name="Peccoud J."/>
            <person name="Gilbert C."/>
            <person name="Cordaux R."/>
        </authorList>
    </citation>
    <scope>NUCLEOTIDE SEQUENCE [LARGE SCALE GENOMIC DNA]</scope>
    <source>
        <strain evidence="4">ANa2</strain>
        <tissue evidence="4">Whole body excluding digestive tract and cuticle</tissue>
    </source>
</reference>
<dbReference type="InterPro" id="IPR029071">
    <property type="entry name" value="Ubiquitin-like_domsf"/>
</dbReference>